<dbReference type="EMBL" id="MZMV01000011">
    <property type="protein sequence ID" value="OWV09486.1"/>
    <property type="molecule type" value="Genomic_DNA"/>
</dbReference>
<dbReference type="InterPro" id="IPR030678">
    <property type="entry name" value="Peptide/Ni-bd"/>
</dbReference>
<dbReference type="Gene3D" id="3.10.105.10">
    <property type="entry name" value="Dipeptide-binding Protein, Domain 3"/>
    <property type="match status" value="1"/>
</dbReference>
<comment type="caution">
    <text evidence="2">The sequence shown here is derived from an EMBL/GenBank/DDBJ whole genome shotgun (WGS) entry which is preliminary data.</text>
</comment>
<evidence type="ECO:0000313" key="3">
    <source>
        <dbReference type="Proteomes" id="UP000197174"/>
    </source>
</evidence>
<feature type="domain" description="Solute-binding protein family 5" evidence="1">
    <location>
        <begin position="93"/>
        <end position="459"/>
    </location>
</feature>
<dbReference type="GO" id="GO:1904680">
    <property type="term" value="F:peptide transmembrane transporter activity"/>
    <property type="evidence" value="ECO:0007669"/>
    <property type="project" value="TreeGrafter"/>
</dbReference>
<evidence type="ECO:0000259" key="1">
    <source>
        <dbReference type="Pfam" id="PF00496"/>
    </source>
</evidence>
<dbReference type="Proteomes" id="UP000197174">
    <property type="component" value="Unassembled WGS sequence"/>
</dbReference>
<dbReference type="InterPro" id="IPR039424">
    <property type="entry name" value="SBP_5"/>
</dbReference>
<accession>A0A2D0AWY6</accession>
<dbReference type="Pfam" id="PF00496">
    <property type="entry name" value="SBP_bac_5"/>
    <property type="match status" value="1"/>
</dbReference>
<dbReference type="PANTHER" id="PTHR30290">
    <property type="entry name" value="PERIPLASMIC BINDING COMPONENT OF ABC TRANSPORTER"/>
    <property type="match status" value="1"/>
</dbReference>
<protein>
    <recommendedName>
        <fullName evidence="1">Solute-binding protein family 5 domain-containing protein</fullName>
    </recommendedName>
</protein>
<proteinExistence type="predicted"/>
<dbReference type="Gene3D" id="3.40.190.10">
    <property type="entry name" value="Periplasmic binding protein-like II"/>
    <property type="match status" value="1"/>
</dbReference>
<dbReference type="PIRSF" id="PIRSF002741">
    <property type="entry name" value="MppA"/>
    <property type="match status" value="1"/>
</dbReference>
<dbReference type="GO" id="GO:0043190">
    <property type="term" value="C:ATP-binding cassette (ABC) transporter complex"/>
    <property type="evidence" value="ECO:0007669"/>
    <property type="project" value="InterPro"/>
</dbReference>
<gene>
    <name evidence="2" type="ORF">B5D80_08765</name>
</gene>
<name>A0A2D0AWY6_9ACTN</name>
<dbReference type="GO" id="GO:0030288">
    <property type="term" value="C:outer membrane-bounded periplasmic space"/>
    <property type="evidence" value="ECO:0007669"/>
    <property type="project" value="TreeGrafter"/>
</dbReference>
<dbReference type="InterPro" id="IPR000914">
    <property type="entry name" value="SBP_5_dom"/>
</dbReference>
<dbReference type="AlphaFoldDB" id="A0A2D0AWY6"/>
<keyword evidence="3" id="KW-1185">Reference proteome</keyword>
<sequence>MRVACYSDEGSSLLRACRPARALATLAVLAALVAGCTASGSGDVDRTAATGGTLRVANANEYGDQDPHDYNGDWFIAPMVFETLVKYGQGGRLEPGLATSWQVAADGLTIDFELRTGVKFHDDTPFDEQAAKWNLDRWVGKESHSWLAASKIIKAVEVPGPMKLRLRLERAYDPLLQELTFTRPPGFMSPKAVDASGKFTKAIGTGPWRLEQITTTAASLVRNDGYWGAKPKIDRVEFSVRKDSQTRVSALRAGEVDMLGGSYLAPISPTEAVTLGKDERVTVLHGDPDITVMLGFNLNGIAGDKAIREAVRYALDRETLTKVLYAGQAKAATTLFAPGIPDAGAPQSLPFDPDQARRILDAAGWRQEGKGRVKDGKQLVLSLRIPSTAAVGWQDSRLSAQAVASALGEVGITVNIVAVDEATFYDDLHAGKYDLAFMETYGAPYDPSGFVVGFLTGDRKDPGLWKTDEVERLIDGALYARDAATRAKNYQDAWAVLNREAAFVPIAYRPRVWAVGPAVKGFQVPHTEYDFDLSTVTLQR</sequence>
<evidence type="ECO:0000313" key="2">
    <source>
        <dbReference type="EMBL" id="OWV09486.1"/>
    </source>
</evidence>
<reference evidence="2 3" key="1">
    <citation type="submission" date="2017-03" db="EMBL/GenBank/DDBJ databases">
        <title>Whole genome sequence of Micromonospora wenchangensis, isolated from mangrove soil.</title>
        <authorList>
            <person name="Yang H."/>
        </authorList>
    </citation>
    <scope>NUCLEOTIDE SEQUENCE [LARGE SCALE GENOMIC DNA]</scope>
    <source>
        <strain evidence="2 3">CCTCC AA 2012002</strain>
    </source>
</reference>
<dbReference type="PANTHER" id="PTHR30290:SF37">
    <property type="entry name" value="NICKEL-BINDING PERIPLASMIC PROTEIN"/>
    <property type="match status" value="1"/>
</dbReference>
<organism evidence="2 3">
    <name type="scientific">Micromonospora wenchangensis</name>
    <dbReference type="NCBI Taxonomy" id="1185415"/>
    <lineage>
        <taxon>Bacteria</taxon>
        <taxon>Bacillati</taxon>
        <taxon>Actinomycetota</taxon>
        <taxon>Actinomycetes</taxon>
        <taxon>Micromonosporales</taxon>
        <taxon>Micromonosporaceae</taxon>
        <taxon>Micromonospora</taxon>
    </lineage>
</organism>
<dbReference type="SUPFAM" id="SSF53850">
    <property type="entry name" value="Periplasmic binding protein-like II"/>
    <property type="match status" value="1"/>
</dbReference>
<dbReference type="GO" id="GO:0015833">
    <property type="term" value="P:peptide transport"/>
    <property type="evidence" value="ECO:0007669"/>
    <property type="project" value="TreeGrafter"/>
</dbReference>